<dbReference type="Pfam" id="PF00010">
    <property type="entry name" value="HLH"/>
    <property type="match status" value="1"/>
</dbReference>
<feature type="domain" description="BHLH" evidence="7">
    <location>
        <begin position="224"/>
        <end position="274"/>
    </location>
</feature>
<comment type="subcellular location">
    <subcellularLocation>
        <location evidence="1">Nucleus</location>
    </subcellularLocation>
</comment>
<reference evidence="8" key="2">
    <citation type="submission" date="2018-12" db="EMBL/GenBank/DDBJ databases">
        <authorList>
            <person name="Yang F."/>
            <person name="Zhu G."/>
            <person name="Wei Y."/>
        </authorList>
    </citation>
    <scope>NUCLEOTIDE SEQUENCE</scope>
</reference>
<dbReference type="AlphaFoldDB" id="A0A4Y6JLI6"/>
<evidence type="ECO:0000256" key="2">
    <source>
        <dbReference type="ARBA" id="ARBA00005510"/>
    </source>
</evidence>
<feature type="compositionally biased region" description="Polar residues" evidence="6">
    <location>
        <begin position="137"/>
        <end position="151"/>
    </location>
</feature>
<comment type="similarity">
    <text evidence="2">Belongs to the bHLH protein family.</text>
</comment>
<dbReference type="InterPro" id="IPR036638">
    <property type="entry name" value="HLH_DNA-bd_sf"/>
</dbReference>
<proteinExistence type="evidence at transcript level"/>
<name>A0A4Y6JLI6_9ASPA</name>
<accession>A0A4Y6JLI6</accession>
<dbReference type="GO" id="GO:0046983">
    <property type="term" value="F:protein dimerization activity"/>
    <property type="evidence" value="ECO:0007669"/>
    <property type="project" value="InterPro"/>
</dbReference>
<dbReference type="SMART" id="SM00353">
    <property type="entry name" value="HLH"/>
    <property type="match status" value="1"/>
</dbReference>
<dbReference type="GO" id="GO:0005634">
    <property type="term" value="C:nucleus"/>
    <property type="evidence" value="ECO:0007669"/>
    <property type="project" value="UniProtKB-SubCell"/>
</dbReference>
<keyword evidence="5" id="KW-0539">Nucleus</keyword>
<evidence type="ECO:0000259" key="7">
    <source>
        <dbReference type="PROSITE" id="PS50888"/>
    </source>
</evidence>
<dbReference type="FunFam" id="4.10.280.10:FF:000002">
    <property type="entry name" value="Basic helix-loop-helix transcription factor"/>
    <property type="match status" value="1"/>
</dbReference>
<keyword evidence="4" id="KW-0804">Transcription</keyword>
<protein>
    <submittedName>
        <fullName evidence="8">Transcription factor bHLH79-like isoform X4</fullName>
    </submittedName>
</protein>
<dbReference type="EMBL" id="MK302379">
    <property type="protein sequence ID" value="QDF82447.1"/>
    <property type="molecule type" value="mRNA"/>
</dbReference>
<dbReference type="GO" id="GO:0003700">
    <property type="term" value="F:DNA-binding transcription factor activity"/>
    <property type="evidence" value="ECO:0007669"/>
    <property type="project" value="TreeGrafter"/>
</dbReference>
<dbReference type="InterPro" id="IPR011598">
    <property type="entry name" value="bHLH_dom"/>
</dbReference>
<evidence type="ECO:0000256" key="4">
    <source>
        <dbReference type="ARBA" id="ARBA00023163"/>
    </source>
</evidence>
<dbReference type="InterPro" id="IPR024097">
    <property type="entry name" value="bHLH_ZIP_TF"/>
</dbReference>
<evidence type="ECO:0000256" key="1">
    <source>
        <dbReference type="ARBA" id="ARBA00004123"/>
    </source>
</evidence>
<feature type="compositionally biased region" description="Basic and acidic residues" evidence="6">
    <location>
        <begin position="165"/>
        <end position="200"/>
    </location>
</feature>
<feature type="compositionally biased region" description="Basic residues" evidence="6">
    <location>
        <begin position="152"/>
        <end position="164"/>
    </location>
</feature>
<keyword evidence="3" id="KW-0805">Transcription regulation</keyword>
<sequence length="425" mass="46826">MNYEPPHRDQLLSSCLPNLNWNHSMNFLGTVLPSQTTPAADVAISGEISSFVDDPLNSLHINRLMSVPNDPAFAERAASYSSFSAENYGSVVPQFGIPEPGRLSRVSSSKFLKAKESPLQSRAQSEMGDGELGSGPEDSSVTNPASVTGNRNVKKRKTPYKSKRKVAEENDLNAKKCRSAESTEKDEAKPKEDQDTDKKNGKVNGSKAFEPPTDYIHVRARRGQATDSHSLAERVRREKISQRMKLLQDLVPGCNKITGKALMLDEIINYVQSLQRQVEFLSMKLATVIPRLDFNLDNVITKEFSTNQAKASVSNSLHPIGNLAPAFPFGHQSMEENPFPLTASNAIESNCSINQYDPILYQPSSMESSLNMFGGAASQVGNFLDDVFHNVIQTGFGQNQQTHEIGLSSQSFHGQLPTTNMKIEY</sequence>
<evidence type="ECO:0000256" key="5">
    <source>
        <dbReference type="ARBA" id="ARBA00023242"/>
    </source>
</evidence>
<dbReference type="Gene3D" id="4.10.280.10">
    <property type="entry name" value="Helix-loop-helix DNA-binding domain"/>
    <property type="match status" value="1"/>
</dbReference>
<dbReference type="SUPFAM" id="SSF47459">
    <property type="entry name" value="HLH, helix-loop-helix DNA-binding domain"/>
    <property type="match status" value="1"/>
</dbReference>
<evidence type="ECO:0000256" key="3">
    <source>
        <dbReference type="ARBA" id="ARBA00023015"/>
    </source>
</evidence>
<reference evidence="8" key="1">
    <citation type="journal article" date="2017" name="BMC Genomics">
        <title>Integrated mRNA and microRNA transcriptome variations in the multi-tepal mutant provide insights into the floral patterning of the orchid Cymbidium goeringii.</title>
        <authorList>
            <person name="Yang F."/>
            <person name="Zhu G."/>
            <person name="Wang Z."/>
            <person name="Liu H."/>
            <person name="Xu Q."/>
            <person name="Huang D."/>
            <person name="Zhao C."/>
        </authorList>
    </citation>
    <scope>NUCLEOTIDE SEQUENCE</scope>
</reference>
<dbReference type="PANTHER" id="PTHR12565:SF184">
    <property type="entry name" value="BHLH TRANSCRIPTION FACTOR"/>
    <property type="match status" value="1"/>
</dbReference>
<dbReference type="PANTHER" id="PTHR12565">
    <property type="entry name" value="STEROL REGULATORY ELEMENT-BINDING PROTEIN"/>
    <property type="match status" value="1"/>
</dbReference>
<evidence type="ECO:0000256" key="6">
    <source>
        <dbReference type="SAM" id="MobiDB-lite"/>
    </source>
</evidence>
<evidence type="ECO:0000313" key="8">
    <source>
        <dbReference type="EMBL" id="QDF82447.1"/>
    </source>
</evidence>
<dbReference type="PROSITE" id="PS50888">
    <property type="entry name" value="BHLH"/>
    <property type="match status" value="1"/>
</dbReference>
<feature type="region of interest" description="Disordered" evidence="6">
    <location>
        <begin position="113"/>
        <end position="215"/>
    </location>
</feature>
<organism evidence="8">
    <name type="scientific">Cymbidium goeringii</name>
    <dbReference type="NCBI Taxonomy" id="112607"/>
    <lineage>
        <taxon>Eukaryota</taxon>
        <taxon>Viridiplantae</taxon>
        <taxon>Streptophyta</taxon>
        <taxon>Embryophyta</taxon>
        <taxon>Tracheophyta</taxon>
        <taxon>Spermatophyta</taxon>
        <taxon>Magnoliopsida</taxon>
        <taxon>Liliopsida</taxon>
        <taxon>Asparagales</taxon>
        <taxon>Orchidaceae</taxon>
        <taxon>Epidendroideae</taxon>
        <taxon>Cymbidieae</taxon>
        <taxon>Cymbidiinae</taxon>
        <taxon>Cymbidium</taxon>
    </lineage>
</organism>
<dbReference type="CDD" id="cd18919">
    <property type="entry name" value="bHLH_AtBPE_like"/>
    <property type="match status" value="1"/>
</dbReference>